<keyword evidence="1" id="KW-0812">Transmembrane</keyword>
<keyword evidence="1" id="KW-0472">Membrane</keyword>
<dbReference type="EMBL" id="CAJNOR010005059">
    <property type="protein sequence ID" value="CAF1542912.1"/>
    <property type="molecule type" value="Genomic_DNA"/>
</dbReference>
<comment type="caution">
    <text evidence="2">The sequence shown here is derived from an EMBL/GenBank/DDBJ whole genome shotgun (WGS) entry which is preliminary data.</text>
</comment>
<feature type="transmembrane region" description="Helical" evidence="1">
    <location>
        <begin position="152"/>
        <end position="170"/>
    </location>
</feature>
<dbReference type="Proteomes" id="UP000663828">
    <property type="component" value="Unassembled WGS sequence"/>
</dbReference>
<gene>
    <name evidence="2" type="ORF">XAT740_LOCUS42316</name>
</gene>
<sequence length="200" mass="23686">MTTSELTNLRGYFDQPDLQKTWMNIATDIKIRKYDQLDNIPEFRQLPNDFQNQMRSETIPLNGDYKFFDNQQYLDRFYAMLAIKQKEKYLAFYQEKKPSVNTQILLTSIGIGSLCFIWHIFKYLEDTHKLTASQNLNQMTTVNRLVSYTSKHYFTMILTVLSPIAVYFLTRKWIFDSDIRHKQLVHACVLKKLESIAKTG</sequence>
<evidence type="ECO:0000313" key="3">
    <source>
        <dbReference type="Proteomes" id="UP000663828"/>
    </source>
</evidence>
<reference evidence="2" key="1">
    <citation type="submission" date="2021-02" db="EMBL/GenBank/DDBJ databases">
        <authorList>
            <person name="Nowell W R."/>
        </authorList>
    </citation>
    <scope>NUCLEOTIDE SEQUENCE</scope>
</reference>
<name>A0A815W3M4_ADIRI</name>
<organism evidence="2 3">
    <name type="scientific">Adineta ricciae</name>
    <name type="common">Rotifer</name>
    <dbReference type="NCBI Taxonomy" id="249248"/>
    <lineage>
        <taxon>Eukaryota</taxon>
        <taxon>Metazoa</taxon>
        <taxon>Spiralia</taxon>
        <taxon>Gnathifera</taxon>
        <taxon>Rotifera</taxon>
        <taxon>Eurotatoria</taxon>
        <taxon>Bdelloidea</taxon>
        <taxon>Adinetida</taxon>
        <taxon>Adinetidae</taxon>
        <taxon>Adineta</taxon>
    </lineage>
</organism>
<accession>A0A815W3M4</accession>
<dbReference type="AlphaFoldDB" id="A0A815W3M4"/>
<keyword evidence="1" id="KW-1133">Transmembrane helix</keyword>
<protein>
    <submittedName>
        <fullName evidence="2">Uncharacterized protein</fullName>
    </submittedName>
</protein>
<proteinExistence type="predicted"/>
<evidence type="ECO:0000313" key="2">
    <source>
        <dbReference type="EMBL" id="CAF1542912.1"/>
    </source>
</evidence>
<feature type="transmembrane region" description="Helical" evidence="1">
    <location>
        <begin position="104"/>
        <end position="121"/>
    </location>
</feature>
<evidence type="ECO:0000256" key="1">
    <source>
        <dbReference type="SAM" id="Phobius"/>
    </source>
</evidence>
<keyword evidence="3" id="KW-1185">Reference proteome</keyword>